<sequence length="136" mass="15552">MNNLNSSSHTNVKTVIQDFVRENEQCVLERFTEGVLEAVIGDSADEGYSTGLRKLYMVVLSWRRNKASAHFNIKRTDALLTEYYIQIRSRQVIFTSWQRENAKEAKAAQSFEALEKQMAVIKDINAPALPTLRAKQ</sequence>
<proteinExistence type="predicted"/>
<dbReference type="Proteomes" id="UP001153636">
    <property type="component" value="Chromosome 8"/>
</dbReference>
<evidence type="ECO:0000313" key="2">
    <source>
        <dbReference type="Proteomes" id="UP001153636"/>
    </source>
</evidence>
<dbReference type="AlphaFoldDB" id="A0A9P0DE48"/>
<keyword evidence="2" id="KW-1185">Reference proteome</keyword>
<accession>A0A9P0DE48</accession>
<dbReference type="EMBL" id="OV651820">
    <property type="protein sequence ID" value="CAH1114732.1"/>
    <property type="molecule type" value="Genomic_DNA"/>
</dbReference>
<evidence type="ECO:0000313" key="1">
    <source>
        <dbReference type="EMBL" id="CAH1114732.1"/>
    </source>
</evidence>
<reference evidence="1" key="1">
    <citation type="submission" date="2022-01" db="EMBL/GenBank/DDBJ databases">
        <authorList>
            <person name="King R."/>
        </authorList>
    </citation>
    <scope>NUCLEOTIDE SEQUENCE</scope>
</reference>
<organism evidence="1 2">
    <name type="scientific">Psylliodes chrysocephalus</name>
    <dbReference type="NCBI Taxonomy" id="3402493"/>
    <lineage>
        <taxon>Eukaryota</taxon>
        <taxon>Metazoa</taxon>
        <taxon>Ecdysozoa</taxon>
        <taxon>Arthropoda</taxon>
        <taxon>Hexapoda</taxon>
        <taxon>Insecta</taxon>
        <taxon>Pterygota</taxon>
        <taxon>Neoptera</taxon>
        <taxon>Endopterygota</taxon>
        <taxon>Coleoptera</taxon>
        <taxon>Polyphaga</taxon>
        <taxon>Cucujiformia</taxon>
        <taxon>Chrysomeloidea</taxon>
        <taxon>Chrysomelidae</taxon>
        <taxon>Galerucinae</taxon>
        <taxon>Alticini</taxon>
        <taxon>Psylliodes</taxon>
    </lineage>
</organism>
<name>A0A9P0DE48_9CUCU</name>
<gene>
    <name evidence="1" type="ORF">PSYICH_LOCUS14680</name>
</gene>
<dbReference type="OrthoDB" id="7483085at2759"/>
<protein>
    <submittedName>
        <fullName evidence="1">Uncharacterized protein</fullName>
    </submittedName>
</protein>